<dbReference type="InterPro" id="IPR052016">
    <property type="entry name" value="Bact_Sigma-Reg"/>
</dbReference>
<dbReference type="RefSeq" id="WP_202766010.1">
    <property type="nucleotide sequence ID" value="NZ_JAESWA010000012.1"/>
</dbReference>
<dbReference type="InterPro" id="IPR014221">
    <property type="entry name" value="SpoII_E"/>
</dbReference>
<dbReference type="Proteomes" id="UP000623681">
    <property type="component" value="Unassembled WGS sequence"/>
</dbReference>
<evidence type="ECO:0000259" key="3">
    <source>
        <dbReference type="SMART" id="SM00331"/>
    </source>
</evidence>
<evidence type="ECO:0000313" key="5">
    <source>
        <dbReference type="Proteomes" id="UP000623681"/>
    </source>
</evidence>
<dbReference type="SMART" id="SM00331">
    <property type="entry name" value="PP2C_SIG"/>
    <property type="match status" value="1"/>
</dbReference>
<comment type="caution">
    <text evidence="4">The sequence shown here is derived from an EMBL/GenBank/DDBJ whole genome shotgun (WGS) entry which is preliminary data.</text>
</comment>
<evidence type="ECO:0000313" key="4">
    <source>
        <dbReference type="EMBL" id="MBL4930625.1"/>
    </source>
</evidence>
<dbReference type="InterPro" id="IPR001932">
    <property type="entry name" value="PPM-type_phosphatase-like_dom"/>
</dbReference>
<dbReference type="PANTHER" id="PTHR43156">
    <property type="entry name" value="STAGE II SPORULATION PROTEIN E-RELATED"/>
    <property type="match status" value="1"/>
</dbReference>
<keyword evidence="5" id="KW-1185">Reference proteome</keyword>
<feature type="transmembrane region" description="Helical" evidence="2">
    <location>
        <begin position="124"/>
        <end position="140"/>
    </location>
</feature>
<keyword evidence="2" id="KW-1133">Transmembrane helix</keyword>
<dbReference type="InterPro" id="IPR036457">
    <property type="entry name" value="PPM-type-like_dom_sf"/>
</dbReference>
<sequence>MQYGLEVETYKRIGKRKKENKETMYYSPVKLAVIFSVGLLVSRVMINLNISKVDYIAPFGVAYLLSFLGERDRVYKIVASIGTLVGYLTIISKVNDGNMYIITICILTLGSIIPIKIDKKVNNIKNIIFLYGLILIYKYVLQGYEVLFSIILSFSLTMVMASVSYIIKYSLECIEEFNTEHLFSKEEIISIIILLALTITGIGQLTLLNVSLRNVIGLLVVVLISYISEGTLGATTGIALGAIIGITTGDMPFYVCLYGICGLTVGIFKDMGKIFSIAAFLIIYMMLNMYSQDLTMYSGIEGVLSALIFSIVPRRIFNKLSLEFDSEKKEDKNAQVHFMKIKEEFGKRLKDFTQLLGNMSTTLQSFDDNDRLLLKNTSSALIENLGDRVCSSCDMKYMCWKRELYSTYVSFSELIKSAEEGKIKFPANLEKKCVKKNRLIKSTEEIVENHVLNSMWKKRLAEGRRMLAGHIGNMADTVEDILVNLDKDIELSSELERNVKKMLRKNNIKFYDVFCYEDKNCRVNIKLTMDNCKGSKTCIKDVIPLINDIIGKPMSVGGEGCHINPSNNQCTVLIEEMPKYYVESHVALSCKEGEKYTGDSYSFGNTKDGGYMTIVSDGMGSGPSAGTESKATVELIEKFTSAGFKNTTAINAVNSIMNMKFAEDEKFATLDMNTIDLYTGEVEFIKIGAVASFIKSNNKVEEINSKTLPFGVLDKPDIEMVNRKLKNGDILLTLSDGILEINKNETGNTGWIVNYLRETKITNPKEMAQDILEKAKELSGGKCKDDMTIVASKVYACY</sequence>
<keyword evidence="1 4" id="KW-0378">Hydrolase</keyword>
<keyword evidence="2" id="KW-0812">Transmembrane</keyword>
<dbReference type="GO" id="GO:0004722">
    <property type="term" value="F:protein serine/threonine phosphatase activity"/>
    <property type="evidence" value="ECO:0007669"/>
    <property type="project" value="UniProtKB-EC"/>
</dbReference>
<feature type="transmembrane region" description="Helical" evidence="2">
    <location>
        <begin position="98"/>
        <end position="117"/>
    </location>
</feature>
<dbReference type="AlphaFoldDB" id="A0A937FD61"/>
<dbReference type="Pfam" id="PF19732">
    <property type="entry name" value="SpoIIE_N"/>
    <property type="match status" value="1"/>
</dbReference>
<evidence type="ECO:0000256" key="1">
    <source>
        <dbReference type="ARBA" id="ARBA00022801"/>
    </source>
</evidence>
<evidence type="ECO:0000256" key="2">
    <source>
        <dbReference type="SAM" id="Phobius"/>
    </source>
</evidence>
<dbReference type="PANTHER" id="PTHR43156:SF2">
    <property type="entry name" value="STAGE II SPORULATION PROTEIN E"/>
    <property type="match status" value="1"/>
</dbReference>
<dbReference type="EMBL" id="JAESWA010000012">
    <property type="protein sequence ID" value="MBL4930625.1"/>
    <property type="molecule type" value="Genomic_DNA"/>
</dbReference>
<dbReference type="SUPFAM" id="SSF81606">
    <property type="entry name" value="PP2C-like"/>
    <property type="match status" value="1"/>
</dbReference>
<feature type="transmembrane region" description="Helical" evidence="2">
    <location>
        <begin position="216"/>
        <end position="244"/>
    </location>
</feature>
<keyword evidence="2" id="KW-0472">Membrane</keyword>
<name>A0A937FD61_9CLOT</name>
<dbReference type="Gene3D" id="3.60.40.10">
    <property type="entry name" value="PPM-type phosphatase domain"/>
    <property type="match status" value="1"/>
</dbReference>
<dbReference type="InterPro" id="IPR045768">
    <property type="entry name" value="SpoIIE_N"/>
</dbReference>
<reference evidence="4" key="1">
    <citation type="submission" date="2021-01" db="EMBL/GenBank/DDBJ databases">
        <title>Genome public.</title>
        <authorList>
            <person name="Liu C."/>
            <person name="Sun Q."/>
        </authorList>
    </citation>
    <scope>NUCLEOTIDE SEQUENCE</scope>
    <source>
        <strain evidence="4">YIM B02565</strain>
    </source>
</reference>
<feature type="transmembrane region" description="Helical" evidence="2">
    <location>
        <begin position="74"/>
        <end position="92"/>
    </location>
</feature>
<dbReference type="NCBIfam" id="TIGR02865">
    <property type="entry name" value="spore_II_E"/>
    <property type="match status" value="1"/>
</dbReference>
<protein>
    <submittedName>
        <fullName evidence="4">Stage II sporulation protein E</fullName>
        <ecNumber evidence="4">3.1.3.16</ecNumber>
    </submittedName>
</protein>
<dbReference type="Pfam" id="PF07228">
    <property type="entry name" value="SpoIIE"/>
    <property type="match status" value="1"/>
</dbReference>
<feature type="transmembrane region" description="Helical" evidence="2">
    <location>
        <begin position="25"/>
        <end position="46"/>
    </location>
</feature>
<feature type="transmembrane region" description="Helical" evidence="2">
    <location>
        <begin position="188"/>
        <end position="210"/>
    </location>
</feature>
<feature type="transmembrane region" description="Helical" evidence="2">
    <location>
        <begin position="251"/>
        <end position="268"/>
    </location>
</feature>
<gene>
    <name evidence="4" type="primary">spoIIE</name>
    <name evidence="4" type="ORF">JK634_02275</name>
</gene>
<feature type="transmembrane region" description="Helical" evidence="2">
    <location>
        <begin position="274"/>
        <end position="290"/>
    </location>
</feature>
<feature type="domain" description="PPM-type phosphatase" evidence="3">
    <location>
        <begin position="581"/>
        <end position="794"/>
    </location>
</feature>
<feature type="transmembrane region" description="Helical" evidence="2">
    <location>
        <begin position="146"/>
        <end position="167"/>
    </location>
</feature>
<organism evidence="4 5">
    <name type="scientific">Clostridium paridis</name>
    <dbReference type="NCBI Taxonomy" id="2803863"/>
    <lineage>
        <taxon>Bacteria</taxon>
        <taxon>Bacillati</taxon>
        <taxon>Bacillota</taxon>
        <taxon>Clostridia</taxon>
        <taxon>Eubacteriales</taxon>
        <taxon>Clostridiaceae</taxon>
        <taxon>Clostridium</taxon>
    </lineage>
</organism>
<proteinExistence type="predicted"/>
<accession>A0A937FD61</accession>
<dbReference type="EC" id="3.1.3.16" evidence="4"/>